<proteinExistence type="predicted"/>
<evidence type="ECO:0000256" key="1">
    <source>
        <dbReference type="SAM" id="MobiDB-lite"/>
    </source>
</evidence>
<dbReference type="InterPro" id="IPR001040">
    <property type="entry name" value="TIF_eIF_4E"/>
</dbReference>
<keyword evidence="4" id="KW-1185">Reference proteome</keyword>
<dbReference type="GO" id="GO:0003723">
    <property type="term" value="F:RNA binding"/>
    <property type="evidence" value="ECO:0007669"/>
    <property type="project" value="InterPro"/>
</dbReference>
<sequence>MNNQLEFQVPLNLYYRGAFGKKAKNENIKTWNDNMQLITKRPITNSLDLFQILNMIPTFEEVHDGFSYFFFRENVKPDWDQHLDWFSMETIYEVTDLFASTQKAQWQDIKCQCEACIHNLLLIWCGSAYDSTSTLQGITIKIRRARITVSCWYSNSKHGEPLLTLLKQMFDQVNNQATLADSKDKIIRKYFTQALKEQQEESSRKSSKNSSRAGSRNQSANRSDRNQKSDSSKRNQVSKPRRLIQGAQDSSQ</sequence>
<reference evidence="3" key="2">
    <citation type="submission" date="2020-12" db="EMBL/GenBank/DDBJ databases">
        <title>New Spironucleus salmonicida genome in near-complete chromosomes.</title>
        <authorList>
            <person name="Xu F."/>
            <person name="Kurt Z."/>
            <person name="Jimenez-Gonzalez A."/>
            <person name="Astvaldsson A."/>
            <person name="Andersson J.O."/>
            <person name="Svard S.G."/>
        </authorList>
    </citation>
    <scope>NUCLEOTIDE SEQUENCE</scope>
    <source>
        <strain evidence="3">ATCC 50377</strain>
    </source>
</reference>
<dbReference type="VEuPathDB" id="GiardiaDB:SS50377_21090"/>
<dbReference type="Pfam" id="PF01652">
    <property type="entry name" value="IF4E"/>
    <property type="match status" value="1"/>
</dbReference>
<evidence type="ECO:0000313" key="3">
    <source>
        <dbReference type="EMBL" id="KAH0577736.1"/>
    </source>
</evidence>
<dbReference type="EMBL" id="KI546130">
    <property type="protein sequence ID" value="EST43875.1"/>
    <property type="molecule type" value="Genomic_DNA"/>
</dbReference>
<dbReference type="AlphaFoldDB" id="V6LH42"/>
<protein>
    <submittedName>
        <fullName evidence="2">Eukaryotic initiation factor 4E</fullName>
    </submittedName>
</protein>
<evidence type="ECO:0000313" key="2">
    <source>
        <dbReference type="EMBL" id="EST43875.1"/>
    </source>
</evidence>
<gene>
    <name evidence="2" type="ORF">SS50377_16175</name>
    <name evidence="3" type="ORF">SS50377_21090</name>
</gene>
<dbReference type="OrthoDB" id="590761at2759"/>
<dbReference type="Gene3D" id="3.30.760.10">
    <property type="entry name" value="RNA Cap, Translation Initiation Factor Eif4e"/>
    <property type="match status" value="1"/>
</dbReference>
<dbReference type="Proteomes" id="UP000018208">
    <property type="component" value="Unassembled WGS sequence"/>
</dbReference>
<evidence type="ECO:0000313" key="4">
    <source>
        <dbReference type="Proteomes" id="UP000018208"/>
    </source>
</evidence>
<accession>V6LH42</accession>
<feature type="compositionally biased region" description="Low complexity" evidence="1">
    <location>
        <begin position="208"/>
        <end position="217"/>
    </location>
</feature>
<keyword evidence="2" id="KW-0396">Initiation factor</keyword>
<keyword evidence="2" id="KW-0648">Protein biosynthesis</keyword>
<dbReference type="GO" id="GO:0003743">
    <property type="term" value="F:translation initiation factor activity"/>
    <property type="evidence" value="ECO:0007669"/>
    <property type="project" value="UniProtKB-KW"/>
</dbReference>
<feature type="compositionally biased region" description="Basic and acidic residues" evidence="1">
    <location>
        <begin position="222"/>
        <end position="233"/>
    </location>
</feature>
<dbReference type="SUPFAM" id="SSF55418">
    <property type="entry name" value="eIF4e-like"/>
    <property type="match status" value="1"/>
</dbReference>
<dbReference type="InterPro" id="IPR023398">
    <property type="entry name" value="TIF_eIF4e-like"/>
</dbReference>
<name>V6LH42_9EUKA</name>
<reference evidence="2 3" key="1">
    <citation type="journal article" date="2014" name="PLoS Genet.">
        <title>The Genome of Spironucleus salmonicida Highlights a Fish Pathogen Adapted to Fluctuating Environments.</title>
        <authorList>
            <person name="Xu F."/>
            <person name="Jerlstrom-Hultqvist J."/>
            <person name="Einarsson E."/>
            <person name="Astvaldsson A."/>
            <person name="Svard S.G."/>
            <person name="Andersson J.O."/>
        </authorList>
    </citation>
    <scope>NUCLEOTIDE SEQUENCE</scope>
    <source>
        <strain evidence="3">ATCC 50377</strain>
    </source>
</reference>
<dbReference type="EMBL" id="AUWU02000001">
    <property type="protein sequence ID" value="KAH0577736.1"/>
    <property type="molecule type" value="Genomic_DNA"/>
</dbReference>
<organism evidence="2">
    <name type="scientific">Spironucleus salmonicida</name>
    <dbReference type="NCBI Taxonomy" id="348837"/>
    <lineage>
        <taxon>Eukaryota</taxon>
        <taxon>Metamonada</taxon>
        <taxon>Diplomonadida</taxon>
        <taxon>Hexamitidae</taxon>
        <taxon>Hexamitinae</taxon>
        <taxon>Spironucleus</taxon>
    </lineage>
</organism>
<feature type="region of interest" description="Disordered" evidence="1">
    <location>
        <begin position="197"/>
        <end position="252"/>
    </location>
</feature>